<proteinExistence type="predicted"/>
<feature type="chain" id="PRO_5003867972" evidence="1">
    <location>
        <begin position="27"/>
        <end position="215"/>
    </location>
</feature>
<dbReference type="EMBL" id="GL376617">
    <property type="status" value="NOT_ANNOTATED_CDS"/>
    <property type="molecule type" value="Genomic_DNA"/>
</dbReference>
<reference evidence="3" key="2">
    <citation type="submission" date="2010-04" db="EMBL/GenBank/DDBJ databases">
        <authorList>
            <person name="Buell R."/>
            <person name="Hamilton J."/>
            <person name="Hostetler J."/>
        </authorList>
    </citation>
    <scope>NUCLEOTIDE SEQUENCE [LARGE SCALE GENOMIC DNA]</scope>
    <source>
        <strain evidence="3">DAOM:BR144</strain>
    </source>
</reference>
<dbReference type="eggNOG" id="ENOG502SANX">
    <property type="taxonomic scope" value="Eukaryota"/>
</dbReference>
<sequence>MVATKILNAVFTVAFALQSTASLANAASATEQGVLSSSWLMTSSHQLHEPAESSESVYFFVCDSKINGMDGKYVLQDEPDGVQSDANTPAFVREDNDNGDNFAMTSTTSERDFRLFRHNGFWMFADIAPWPPVTHFRCDPTKRNAQIPKNANLFEVCSVDLASPPRIGYSPANPHHGVHHLMLQLDECSGNSEVVALEVTQDVNDSKRASRMAEL</sequence>
<feature type="signal peptide" evidence="1">
    <location>
        <begin position="1"/>
        <end position="26"/>
    </location>
</feature>
<dbReference type="Proteomes" id="UP000019132">
    <property type="component" value="Unassembled WGS sequence"/>
</dbReference>
<reference evidence="2" key="3">
    <citation type="submission" date="2015-02" db="UniProtKB">
        <authorList>
            <consortium name="EnsemblProtists"/>
        </authorList>
    </citation>
    <scope>IDENTIFICATION</scope>
    <source>
        <strain evidence="2">DAOM BR144</strain>
    </source>
</reference>
<protein>
    <submittedName>
        <fullName evidence="2">Uncharacterized protein</fullName>
    </submittedName>
</protein>
<keyword evidence="3" id="KW-1185">Reference proteome</keyword>
<keyword evidence="1" id="KW-0732">Signal</keyword>
<organism evidence="2 3">
    <name type="scientific">Globisporangium ultimum (strain ATCC 200006 / CBS 805.95 / DAOM BR144)</name>
    <name type="common">Pythium ultimum</name>
    <dbReference type="NCBI Taxonomy" id="431595"/>
    <lineage>
        <taxon>Eukaryota</taxon>
        <taxon>Sar</taxon>
        <taxon>Stramenopiles</taxon>
        <taxon>Oomycota</taxon>
        <taxon>Peronosporomycetes</taxon>
        <taxon>Pythiales</taxon>
        <taxon>Pythiaceae</taxon>
        <taxon>Globisporangium</taxon>
    </lineage>
</organism>
<dbReference type="InParanoid" id="K3WS67"/>
<dbReference type="VEuPathDB" id="FungiDB:PYU1_G007795"/>
<evidence type="ECO:0000256" key="1">
    <source>
        <dbReference type="SAM" id="SignalP"/>
    </source>
</evidence>
<evidence type="ECO:0000313" key="2">
    <source>
        <dbReference type="EnsemblProtists" id="PYU1_T007811"/>
    </source>
</evidence>
<dbReference type="HOGENOM" id="CLU_1285576_0_0_1"/>
<dbReference type="AlphaFoldDB" id="K3WS67"/>
<reference evidence="3" key="1">
    <citation type="journal article" date="2010" name="Genome Biol.">
        <title>Genome sequence of the necrotrophic plant pathogen Pythium ultimum reveals original pathogenicity mechanisms and effector repertoire.</title>
        <authorList>
            <person name="Levesque C.A."/>
            <person name="Brouwer H."/>
            <person name="Cano L."/>
            <person name="Hamilton J.P."/>
            <person name="Holt C."/>
            <person name="Huitema E."/>
            <person name="Raffaele S."/>
            <person name="Robideau G.P."/>
            <person name="Thines M."/>
            <person name="Win J."/>
            <person name="Zerillo M.M."/>
            <person name="Beakes G.W."/>
            <person name="Boore J.L."/>
            <person name="Busam D."/>
            <person name="Dumas B."/>
            <person name="Ferriera S."/>
            <person name="Fuerstenberg S.I."/>
            <person name="Gachon C.M."/>
            <person name="Gaulin E."/>
            <person name="Govers F."/>
            <person name="Grenville-Briggs L."/>
            <person name="Horner N."/>
            <person name="Hostetler J."/>
            <person name="Jiang R.H."/>
            <person name="Johnson J."/>
            <person name="Krajaejun T."/>
            <person name="Lin H."/>
            <person name="Meijer H.J."/>
            <person name="Moore B."/>
            <person name="Morris P."/>
            <person name="Phuntmart V."/>
            <person name="Puiu D."/>
            <person name="Shetty J."/>
            <person name="Stajich J.E."/>
            <person name="Tripathy S."/>
            <person name="Wawra S."/>
            <person name="van West P."/>
            <person name="Whitty B.R."/>
            <person name="Coutinho P.M."/>
            <person name="Henrissat B."/>
            <person name="Martin F."/>
            <person name="Thomas P.D."/>
            <person name="Tyler B.M."/>
            <person name="De Vries R.P."/>
            <person name="Kamoun S."/>
            <person name="Yandell M."/>
            <person name="Tisserat N."/>
            <person name="Buell C.R."/>
        </authorList>
    </citation>
    <scope>NUCLEOTIDE SEQUENCE</scope>
    <source>
        <strain evidence="3">DAOM:BR144</strain>
    </source>
</reference>
<dbReference type="EnsemblProtists" id="PYU1_T007811">
    <property type="protein sequence ID" value="PYU1_T007811"/>
    <property type="gene ID" value="PYU1_G007795"/>
</dbReference>
<accession>K3WS67</accession>
<evidence type="ECO:0000313" key="3">
    <source>
        <dbReference type="Proteomes" id="UP000019132"/>
    </source>
</evidence>
<name>K3WS67_GLOUD</name>